<name>A0A8H5BL24_9AGAR</name>
<reference evidence="2 3" key="1">
    <citation type="journal article" date="2020" name="ISME J.">
        <title>Uncovering the hidden diversity of litter-decomposition mechanisms in mushroom-forming fungi.</title>
        <authorList>
            <person name="Floudas D."/>
            <person name="Bentzer J."/>
            <person name="Ahren D."/>
            <person name="Johansson T."/>
            <person name="Persson P."/>
            <person name="Tunlid A."/>
        </authorList>
    </citation>
    <scope>NUCLEOTIDE SEQUENCE [LARGE SCALE GENOMIC DNA]</scope>
    <source>
        <strain evidence="2 3">CBS 101986</strain>
    </source>
</reference>
<evidence type="ECO:0000313" key="2">
    <source>
        <dbReference type="EMBL" id="KAF5324112.1"/>
    </source>
</evidence>
<dbReference type="Gene3D" id="3.80.10.10">
    <property type="entry name" value="Ribonuclease Inhibitor"/>
    <property type="match status" value="1"/>
</dbReference>
<feature type="coiled-coil region" evidence="1">
    <location>
        <begin position="33"/>
        <end position="71"/>
    </location>
</feature>
<proteinExistence type="predicted"/>
<keyword evidence="3" id="KW-1185">Reference proteome</keyword>
<dbReference type="SUPFAM" id="SSF81383">
    <property type="entry name" value="F-box domain"/>
    <property type="match status" value="1"/>
</dbReference>
<dbReference type="OrthoDB" id="3208947at2759"/>
<dbReference type="InterPro" id="IPR032675">
    <property type="entry name" value="LRR_dom_sf"/>
</dbReference>
<accession>A0A8H5BL24</accession>
<keyword evidence="1" id="KW-0175">Coiled coil</keyword>
<dbReference type="EMBL" id="JAACJJ010000016">
    <property type="protein sequence ID" value="KAF5324112.1"/>
    <property type="molecule type" value="Genomic_DNA"/>
</dbReference>
<dbReference type="AlphaFoldDB" id="A0A8H5BL24"/>
<evidence type="ECO:0000313" key="3">
    <source>
        <dbReference type="Proteomes" id="UP000567179"/>
    </source>
</evidence>
<dbReference type="Proteomes" id="UP000567179">
    <property type="component" value="Unassembled WGS sequence"/>
</dbReference>
<sequence>MSFPEPPTKETLEDARRCLASTRDSIRELAYRIDAEEAVLARLVREHRNAISELQEQQAALEKQATRAQAYLSPIRRLPLELLREIFTWSFELHPSSAWVLAAVSTPWRKLALRMPLIWSKIRLLTTQHASADTIRLWLERSGDNVPLDIEIFLRVAHPKLQRESSSIRHRRSSSPLTPISAAPWNASSHTHPSQYIVVQPPPLTVAPIVMPPSPTSHSDSFGSAFSTSHTERPVNAVSRVSMHWGHIAFFYLVEQMHRWERFIFRFDKQFTSMGALKSINGDAPMLKEFEVSSVEAAFFAEWPWLPNNGASTADLPRLRVLTLQHTPFKWCSPMFRDLHVLNLRGLPTSHLPVDRILHILSNNPQLKSVALHFQSVLSAVLPLTVLTLPYVTKLSLGGSYLLTQLLESLTLPRLESLTLDIEARDALEDTISAFLARSNRPPVSHLSIGYGSSANAATFYYGPSGLVISWTALLADLPQLRTLTAGGTALEPLLTALGPPEDDPNQPQTLAWACPRLETLGVRSCHVHGESVARLVQLVEARNPAPPQPGTSAMAHAVGGVTPVRLASLELYECNNPGEDVINWLHSRIVDVVCPDPAHDRSSHLAHPYL</sequence>
<organism evidence="2 3">
    <name type="scientific">Psilocybe cf. subviscida</name>
    <dbReference type="NCBI Taxonomy" id="2480587"/>
    <lineage>
        <taxon>Eukaryota</taxon>
        <taxon>Fungi</taxon>
        <taxon>Dikarya</taxon>
        <taxon>Basidiomycota</taxon>
        <taxon>Agaricomycotina</taxon>
        <taxon>Agaricomycetes</taxon>
        <taxon>Agaricomycetidae</taxon>
        <taxon>Agaricales</taxon>
        <taxon>Agaricineae</taxon>
        <taxon>Strophariaceae</taxon>
        <taxon>Psilocybe</taxon>
    </lineage>
</organism>
<protein>
    <recommendedName>
        <fullName evidence="4">F-box domain-containing protein</fullName>
    </recommendedName>
</protein>
<dbReference type="InterPro" id="IPR036047">
    <property type="entry name" value="F-box-like_dom_sf"/>
</dbReference>
<comment type="caution">
    <text evidence="2">The sequence shown here is derived from an EMBL/GenBank/DDBJ whole genome shotgun (WGS) entry which is preliminary data.</text>
</comment>
<evidence type="ECO:0008006" key="4">
    <source>
        <dbReference type="Google" id="ProtNLM"/>
    </source>
</evidence>
<dbReference type="SUPFAM" id="SSF52047">
    <property type="entry name" value="RNI-like"/>
    <property type="match status" value="1"/>
</dbReference>
<evidence type="ECO:0000256" key="1">
    <source>
        <dbReference type="SAM" id="Coils"/>
    </source>
</evidence>
<gene>
    <name evidence="2" type="ORF">D9619_011381</name>
</gene>